<accession>A0A4R2JLM2</accession>
<evidence type="ECO:0000259" key="4">
    <source>
        <dbReference type="SMART" id="SM00534"/>
    </source>
</evidence>
<evidence type="ECO:0000313" key="5">
    <source>
        <dbReference type="EMBL" id="TCO60963.1"/>
    </source>
</evidence>
<dbReference type="PANTHER" id="PTHR11361:SF34">
    <property type="entry name" value="DNA MISMATCH REPAIR PROTEIN MSH1, MITOCHONDRIAL"/>
    <property type="match status" value="1"/>
</dbReference>
<dbReference type="PANTHER" id="PTHR11361">
    <property type="entry name" value="DNA MISMATCH REPAIR PROTEIN MUTS FAMILY MEMBER"/>
    <property type="match status" value="1"/>
</dbReference>
<dbReference type="GO" id="GO:0006298">
    <property type="term" value="P:mismatch repair"/>
    <property type="evidence" value="ECO:0007669"/>
    <property type="project" value="InterPro"/>
</dbReference>
<evidence type="ECO:0000256" key="1">
    <source>
        <dbReference type="ARBA" id="ARBA00022741"/>
    </source>
</evidence>
<keyword evidence="3" id="KW-0238">DNA-binding</keyword>
<evidence type="ECO:0000256" key="2">
    <source>
        <dbReference type="ARBA" id="ARBA00022840"/>
    </source>
</evidence>
<dbReference type="AlphaFoldDB" id="A0A4R2JLM2"/>
<name>A0A4R2JLM2_9PSEU</name>
<dbReference type="EMBL" id="SLWS01000003">
    <property type="protein sequence ID" value="TCO60963.1"/>
    <property type="molecule type" value="Genomic_DNA"/>
</dbReference>
<feature type="domain" description="DNA mismatch repair proteins mutS family" evidence="4">
    <location>
        <begin position="311"/>
        <end position="485"/>
    </location>
</feature>
<keyword evidence="6" id="KW-1185">Reference proteome</keyword>
<dbReference type="Gene3D" id="3.40.50.300">
    <property type="entry name" value="P-loop containing nucleotide triphosphate hydrolases"/>
    <property type="match status" value="1"/>
</dbReference>
<dbReference type="Proteomes" id="UP000295680">
    <property type="component" value="Unassembled WGS sequence"/>
</dbReference>
<comment type="caution">
    <text evidence="5">The sequence shown here is derived from an EMBL/GenBank/DDBJ whole genome shotgun (WGS) entry which is preliminary data.</text>
</comment>
<protein>
    <submittedName>
        <fullName evidence="5">MutS-like protein</fullName>
    </submittedName>
</protein>
<keyword evidence="1" id="KW-0547">Nucleotide-binding</keyword>
<organism evidence="5 6">
    <name type="scientific">Actinocrispum wychmicini</name>
    <dbReference type="NCBI Taxonomy" id="1213861"/>
    <lineage>
        <taxon>Bacteria</taxon>
        <taxon>Bacillati</taxon>
        <taxon>Actinomycetota</taxon>
        <taxon>Actinomycetes</taxon>
        <taxon>Pseudonocardiales</taxon>
        <taxon>Pseudonocardiaceae</taxon>
        <taxon>Actinocrispum</taxon>
    </lineage>
</organism>
<dbReference type="GO" id="GO:0005524">
    <property type="term" value="F:ATP binding"/>
    <property type="evidence" value="ECO:0007669"/>
    <property type="project" value="UniProtKB-KW"/>
</dbReference>
<dbReference type="SUPFAM" id="SSF52540">
    <property type="entry name" value="P-loop containing nucleoside triphosphate hydrolases"/>
    <property type="match status" value="1"/>
</dbReference>
<dbReference type="InterPro" id="IPR045076">
    <property type="entry name" value="MutS"/>
</dbReference>
<dbReference type="SMART" id="SM00534">
    <property type="entry name" value="MUTSac"/>
    <property type="match status" value="1"/>
</dbReference>
<dbReference type="GO" id="GO:0140664">
    <property type="term" value="F:ATP-dependent DNA damage sensor activity"/>
    <property type="evidence" value="ECO:0007669"/>
    <property type="project" value="InterPro"/>
</dbReference>
<sequence>MFAERDFAPGPMPVTTADLVADLELATLWDGMARGDDTVRAVVRAAMLDPLTDPADLRHRQQVLADCLDNSATVRALYELANAAVEVERKLHRTVFTGRPEPLLNRAVRVLEEFDGLLRRLRDLTARHAGQFRSAGFTTMFRTVLAELDDDYFHAVAELLEQLRFDHGIVVTARLGPGNRGAGFVLREPPDKGDRVLRKSRLTVVVTGEDEHDHRALVDLRGRALDDVANAAAQSADHLRDFFTGLRDELAFYLGGVNLAETLATVGMPTCWPEPRAVSEQAMAASDLYEPCLALRQGRRVIGSDVAVDGRGVVVLTGPNQGGKSTFLRSVGVAHVMMQAGMFVAAHRFAASLVNGVFTHYKRDEDATMTSGKLDEELARMSVIADHVTPGSLVLFNESFASTNEQEGSDIAGEIVRALADAGIRVVFVTHLYELARRLYTEDSPRCLFLRATRRDDGERTFQITPGEPSPTAHGADLYAKIVHSGR</sequence>
<dbReference type="GO" id="GO:0005829">
    <property type="term" value="C:cytosol"/>
    <property type="evidence" value="ECO:0007669"/>
    <property type="project" value="TreeGrafter"/>
</dbReference>
<keyword evidence="2" id="KW-0067">ATP-binding</keyword>
<dbReference type="InterPro" id="IPR027417">
    <property type="entry name" value="P-loop_NTPase"/>
</dbReference>
<dbReference type="InterPro" id="IPR000432">
    <property type="entry name" value="DNA_mismatch_repair_MutS_C"/>
</dbReference>
<evidence type="ECO:0000313" key="6">
    <source>
        <dbReference type="Proteomes" id="UP000295680"/>
    </source>
</evidence>
<reference evidence="5 6" key="1">
    <citation type="submission" date="2019-03" db="EMBL/GenBank/DDBJ databases">
        <title>Genomic Encyclopedia of Type Strains, Phase IV (KMG-IV): sequencing the most valuable type-strain genomes for metagenomic binning, comparative biology and taxonomic classification.</title>
        <authorList>
            <person name="Goeker M."/>
        </authorList>
    </citation>
    <scope>NUCLEOTIDE SEQUENCE [LARGE SCALE GENOMIC DNA]</scope>
    <source>
        <strain evidence="5 6">DSM 45934</strain>
    </source>
</reference>
<proteinExistence type="predicted"/>
<dbReference type="GO" id="GO:0030983">
    <property type="term" value="F:mismatched DNA binding"/>
    <property type="evidence" value="ECO:0007669"/>
    <property type="project" value="InterPro"/>
</dbReference>
<evidence type="ECO:0000256" key="3">
    <source>
        <dbReference type="ARBA" id="ARBA00023125"/>
    </source>
</evidence>
<dbReference type="Pfam" id="PF00488">
    <property type="entry name" value="MutS_V"/>
    <property type="match status" value="1"/>
</dbReference>
<gene>
    <name evidence="5" type="ORF">EV192_103545</name>
</gene>